<evidence type="ECO:0000256" key="4">
    <source>
        <dbReference type="ARBA" id="ARBA00022596"/>
    </source>
</evidence>
<proteinExistence type="inferred from homology"/>
<keyword evidence="16" id="KW-1185">Reference proteome</keyword>
<dbReference type="Pfam" id="PF19300">
    <property type="entry name" value="BPD_transp_1_N"/>
    <property type="match status" value="1"/>
</dbReference>
<keyword evidence="8" id="KW-0921">Nickel transport</keyword>
<keyword evidence="4" id="KW-0533">Nickel</keyword>
<dbReference type="InterPro" id="IPR045621">
    <property type="entry name" value="BPD_transp_1_N"/>
</dbReference>
<keyword evidence="9 13" id="KW-0472">Membrane</keyword>
<dbReference type="InterPro" id="IPR000515">
    <property type="entry name" value="MetI-like"/>
</dbReference>
<dbReference type="NCBIfam" id="NF045470">
    <property type="entry name" value="Opp2B"/>
    <property type="match status" value="1"/>
</dbReference>
<dbReference type="PANTHER" id="PTHR43163">
    <property type="entry name" value="DIPEPTIDE TRANSPORT SYSTEM PERMEASE PROTEIN DPPB-RELATED"/>
    <property type="match status" value="1"/>
</dbReference>
<evidence type="ECO:0000256" key="7">
    <source>
        <dbReference type="ARBA" id="ARBA00023065"/>
    </source>
</evidence>
<keyword evidence="7" id="KW-0406">Ion transport</keyword>
<feature type="transmembrane region" description="Helical" evidence="13">
    <location>
        <begin position="9"/>
        <end position="27"/>
    </location>
</feature>
<keyword evidence="3" id="KW-1003">Cell membrane</keyword>
<dbReference type="Pfam" id="PF00528">
    <property type="entry name" value="BPD_transp_1"/>
    <property type="match status" value="1"/>
</dbReference>
<feature type="transmembrane region" description="Helical" evidence="13">
    <location>
        <begin position="134"/>
        <end position="155"/>
    </location>
</feature>
<feature type="transmembrane region" description="Helical" evidence="13">
    <location>
        <begin position="99"/>
        <end position="122"/>
    </location>
</feature>
<evidence type="ECO:0000256" key="5">
    <source>
        <dbReference type="ARBA" id="ARBA00022692"/>
    </source>
</evidence>
<accession>A0ABT2V307</accession>
<reference evidence="15 16" key="1">
    <citation type="journal article" date="2021" name="ISME Commun">
        <title>Automated analysis of genomic sequences facilitates high-throughput and comprehensive description of bacteria.</title>
        <authorList>
            <person name="Hitch T.C.A."/>
        </authorList>
    </citation>
    <scope>NUCLEOTIDE SEQUENCE [LARGE SCALE GENOMIC DNA]</scope>
    <source>
        <strain evidence="16">f_CCE</strain>
    </source>
</reference>
<keyword evidence="2 13" id="KW-0813">Transport</keyword>
<feature type="transmembrane region" description="Helical" evidence="13">
    <location>
        <begin position="275"/>
        <end position="300"/>
    </location>
</feature>
<evidence type="ECO:0000256" key="6">
    <source>
        <dbReference type="ARBA" id="ARBA00022989"/>
    </source>
</evidence>
<dbReference type="CDD" id="cd06261">
    <property type="entry name" value="TM_PBP2"/>
    <property type="match status" value="1"/>
</dbReference>
<dbReference type="EMBL" id="JAOQJF010000047">
    <property type="protein sequence ID" value="MCU6801274.1"/>
    <property type="molecule type" value="Genomic_DNA"/>
</dbReference>
<dbReference type="Gene3D" id="1.10.3720.10">
    <property type="entry name" value="MetI-like"/>
    <property type="match status" value="1"/>
</dbReference>
<protein>
    <recommendedName>
        <fullName evidence="12">Nickel import system permease protein NikB</fullName>
    </recommendedName>
</protein>
<evidence type="ECO:0000256" key="3">
    <source>
        <dbReference type="ARBA" id="ARBA00022475"/>
    </source>
</evidence>
<evidence type="ECO:0000313" key="16">
    <source>
        <dbReference type="Proteomes" id="UP001652395"/>
    </source>
</evidence>
<dbReference type="Proteomes" id="UP001652395">
    <property type="component" value="Unassembled WGS sequence"/>
</dbReference>
<keyword evidence="6 13" id="KW-1133">Transmembrane helix</keyword>
<comment type="similarity">
    <text evidence="10">Belongs to the binding-protein-dependent transport system permease family. OppBC subfamily.</text>
</comment>
<gene>
    <name evidence="15" type="ORF">OCV69_15295</name>
</gene>
<dbReference type="PANTHER" id="PTHR43163:SF6">
    <property type="entry name" value="DIPEPTIDE TRANSPORT SYSTEM PERMEASE PROTEIN DPPB-RELATED"/>
    <property type="match status" value="1"/>
</dbReference>
<evidence type="ECO:0000256" key="9">
    <source>
        <dbReference type="ARBA" id="ARBA00023136"/>
    </source>
</evidence>
<sequence length="309" mass="33843">MIKFIIKRLLALIPVLVGVSLLVFFILDLAPGDPAKAALGEQARPEDIEAFREEMGLNDPFIVRYVNYMLGLCQGDLGTSYKTRDPVGEEVWARLPNTAMLALTSTVVAILLALPLGIIAAIKQNTLFDGISMFISLLGISMPVFWMGLLLILFFSVKLGWFPVSGADQGIKSLVLPSIALGFMHMASIARTTRSSMLETIRQDYIRTVRAKGLPEKEVITRHALRNALIPTTTVIGLQIGGMLGGSVLTESVFAWPGIGRYMIQSIQGRDIPSVMGCIIIFALSFAVINLIVDLIYGFIDPRIKAQYK</sequence>
<comment type="caution">
    <text evidence="15">The sequence shown here is derived from an EMBL/GenBank/DDBJ whole genome shotgun (WGS) entry which is preliminary data.</text>
</comment>
<dbReference type="PROSITE" id="PS50928">
    <property type="entry name" value="ABC_TM1"/>
    <property type="match status" value="1"/>
</dbReference>
<evidence type="ECO:0000256" key="11">
    <source>
        <dbReference type="ARBA" id="ARBA00038669"/>
    </source>
</evidence>
<evidence type="ECO:0000259" key="14">
    <source>
        <dbReference type="PROSITE" id="PS50928"/>
    </source>
</evidence>
<name>A0ABT2V307_9FIRM</name>
<comment type="subunit">
    <text evidence="11">The complex is composed of two ATP-binding proteins (NikD and NikE), two transmembrane proteins (NikB and NikC) and a solute-binding protein (NikA).</text>
</comment>
<evidence type="ECO:0000256" key="13">
    <source>
        <dbReference type="RuleBase" id="RU363032"/>
    </source>
</evidence>
<dbReference type="RefSeq" id="WP_022272169.1">
    <property type="nucleotide sequence ID" value="NZ_JAOQJF010000047.1"/>
</dbReference>
<dbReference type="SUPFAM" id="SSF161098">
    <property type="entry name" value="MetI-like"/>
    <property type="match status" value="1"/>
</dbReference>
<keyword evidence="5 13" id="KW-0812">Transmembrane</keyword>
<evidence type="ECO:0000313" key="15">
    <source>
        <dbReference type="EMBL" id="MCU6801274.1"/>
    </source>
</evidence>
<evidence type="ECO:0000256" key="12">
    <source>
        <dbReference type="ARBA" id="ARBA00044774"/>
    </source>
</evidence>
<evidence type="ECO:0000256" key="2">
    <source>
        <dbReference type="ARBA" id="ARBA00022448"/>
    </source>
</evidence>
<organism evidence="15 16">
    <name type="scientific">Alitiscatomonas aceti</name>
    <dbReference type="NCBI Taxonomy" id="2981724"/>
    <lineage>
        <taxon>Bacteria</taxon>
        <taxon>Bacillati</taxon>
        <taxon>Bacillota</taxon>
        <taxon>Clostridia</taxon>
        <taxon>Lachnospirales</taxon>
        <taxon>Lachnospiraceae</taxon>
        <taxon>Alitiscatomonas</taxon>
    </lineage>
</organism>
<comment type="subcellular location">
    <subcellularLocation>
        <location evidence="1 13">Cell membrane</location>
        <topology evidence="1 13">Multi-pass membrane protein</topology>
    </subcellularLocation>
</comment>
<evidence type="ECO:0000256" key="10">
    <source>
        <dbReference type="ARBA" id="ARBA00024202"/>
    </source>
</evidence>
<feature type="domain" description="ABC transmembrane type-1" evidence="14">
    <location>
        <begin position="95"/>
        <end position="297"/>
    </location>
</feature>
<dbReference type="InterPro" id="IPR035906">
    <property type="entry name" value="MetI-like_sf"/>
</dbReference>
<dbReference type="InterPro" id="IPR050045">
    <property type="entry name" value="Opp2B"/>
</dbReference>
<evidence type="ECO:0000256" key="1">
    <source>
        <dbReference type="ARBA" id="ARBA00004651"/>
    </source>
</evidence>
<evidence type="ECO:0000256" key="8">
    <source>
        <dbReference type="ARBA" id="ARBA00023112"/>
    </source>
</evidence>